<dbReference type="AlphaFoldDB" id="A0AAV9BA91"/>
<keyword evidence="3" id="KW-1185">Reference proteome</keyword>
<dbReference type="Proteomes" id="UP001179952">
    <property type="component" value="Unassembled WGS sequence"/>
</dbReference>
<dbReference type="EMBL" id="JAUJYN010000004">
    <property type="protein sequence ID" value="KAK1273113.1"/>
    <property type="molecule type" value="Genomic_DNA"/>
</dbReference>
<evidence type="ECO:0000313" key="2">
    <source>
        <dbReference type="EMBL" id="KAK1273113.1"/>
    </source>
</evidence>
<name>A0AAV9BA91_ACOGR</name>
<organism evidence="2 3">
    <name type="scientific">Acorus gramineus</name>
    <name type="common">Dwarf sweet flag</name>
    <dbReference type="NCBI Taxonomy" id="55184"/>
    <lineage>
        <taxon>Eukaryota</taxon>
        <taxon>Viridiplantae</taxon>
        <taxon>Streptophyta</taxon>
        <taxon>Embryophyta</taxon>
        <taxon>Tracheophyta</taxon>
        <taxon>Spermatophyta</taxon>
        <taxon>Magnoliopsida</taxon>
        <taxon>Liliopsida</taxon>
        <taxon>Acoraceae</taxon>
        <taxon>Acorus</taxon>
    </lineage>
</organism>
<gene>
    <name evidence="2" type="ORF">QJS04_geneDACA008079</name>
</gene>
<sequence length="194" mass="22474">MPLRNLHLPLSPSFIKPKEQKPLQNYNELIPPRTPNMGAKPWKSFIDLLKMDCMKAQKEDNHNHYHQNQNQHERKPSKAKKKPTLEDWIVSSPGFKHEWNKPVKVCPDDQDGLLSFSRYSFTSVDDCLHYVVARDSLSLERTVKLEEMKSSSSTTTATVSCLSKRQGGKKRVSFRLPEEADIHVFYVNNFDCDE</sequence>
<evidence type="ECO:0000256" key="1">
    <source>
        <dbReference type="SAM" id="MobiDB-lite"/>
    </source>
</evidence>
<reference evidence="2" key="2">
    <citation type="submission" date="2023-06" db="EMBL/GenBank/DDBJ databases">
        <authorList>
            <person name="Ma L."/>
            <person name="Liu K.-W."/>
            <person name="Li Z."/>
            <person name="Hsiao Y.-Y."/>
            <person name="Qi Y."/>
            <person name="Fu T."/>
            <person name="Tang G."/>
            <person name="Zhang D."/>
            <person name="Sun W.-H."/>
            <person name="Liu D.-K."/>
            <person name="Li Y."/>
            <person name="Chen G.-Z."/>
            <person name="Liu X.-D."/>
            <person name="Liao X.-Y."/>
            <person name="Jiang Y.-T."/>
            <person name="Yu X."/>
            <person name="Hao Y."/>
            <person name="Huang J."/>
            <person name="Zhao X.-W."/>
            <person name="Ke S."/>
            <person name="Chen Y.-Y."/>
            <person name="Wu W.-L."/>
            <person name="Hsu J.-L."/>
            <person name="Lin Y.-F."/>
            <person name="Huang M.-D."/>
            <person name="Li C.-Y."/>
            <person name="Huang L."/>
            <person name="Wang Z.-W."/>
            <person name="Zhao X."/>
            <person name="Zhong W.-Y."/>
            <person name="Peng D.-H."/>
            <person name="Ahmad S."/>
            <person name="Lan S."/>
            <person name="Zhang J.-S."/>
            <person name="Tsai W.-C."/>
            <person name="Van De Peer Y."/>
            <person name="Liu Z.-J."/>
        </authorList>
    </citation>
    <scope>NUCLEOTIDE SEQUENCE</scope>
    <source>
        <strain evidence="2">SCP</strain>
        <tissue evidence="2">Leaves</tissue>
    </source>
</reference>
<feature type="region of interest" description="Disordered" evidence="1">
    <location>
        <begin position="62"/>
        <end position="83"/>
    </location>
</feature>
<evidence type="ECO:0000313" key="3">
    <source>
        <dbReference type="Proteomes" id="UP001179952"/>
    </source>
</evidence>
<proteinExistence type="predicted"/>
<comment type="caution">
    <text evidence="2">The sequence shown here is derived from an EMBL/GenBank/DDBJ whole genome shotgun (WGS) entry which is preliminary data.</text>
</comment>
<accession>A0AAV9BA91</accession>
<protein>
    <submittedName>
        <fullName evidence="2">Uncharacterized protein</fullName>
    </submittedName>
</protein>
<reference evidence="2" key="1">
    <citation type="journal article" date="2023" name="Nat. Commun.">
        <title>Diploid and tetraploid genomes of Acorus and the evolution of monocots.</title>
        <authorList>
            <person name="Ma L."/>
            <person name="Liu K.W."/>
            <person name="Li Z."/>
            <person name="Hsiao Y.Y."/>
            <person name="Qi Y."/>
            <person name="Fu T."/>
            <person name="Tang G.D."/>
            <person name="Zhang D."/>
            <person name="Sun W.H."/>
            <person name="Liu D.K."/>
            <person name="Li Y."/>
            <person name="Chen G.Z."/>
            <person name="Liu X.D."/>
            <person name="Liao X.Y."/>
            <person name="Jiang Y.T."/>
            <person name="Yu X."/>
            <person name="Hao Y."/>
            <person name="Huang J."/>
            <person name="Zhao X.W."/>
            <person name="Ke S."/>
            <person name="Chen Y.Y."/>
            <person name="Wu W.L."/>
            <person name="Hsu J.L."/>
            <person name="Lin Y.F."/>
            <person name="Huang M.D."/>
            <person name="Li C.Y."/>
            <person name="Huang L."/>
            <person name="Wang Z.W."/>
            <person name="Zhao X."/>
            <person name="Zhong W.Y."/>
            <person name="Peng D.H."/>
            <person name="Ahmad S."/>
            <person name="Lan S."/>
            <person name="Zhang J.S."/>
            <person name="Tsai W.C."/>
            <person name="Van de Peer Y."/>
            <person name="Liu Z.J."/>
        </authorList>
    </citation>
    <scope>NUCLEOTIDE SEQUENCE</scope>
    <source>
        <strain evidence="2">SCP</strain>
    </source>
</reference>